<evidence type="ECO:0000313" key="1">
    <source>
        <dbReference type="EMBL" id="GAA4383413.1"/>
    </source>
</evidence>
<name>A0ABP8J1P0_9BACT</name>
<evidence type="ECO:0008006" key="3">
    <source>
        <dbReference type="Google" id="ProtNLM"/>
    </source>
</evidence>
<dbReference type="InterPro" id="IPR008969">
    <property type="entry name" value="CarboxyPept-like_regulatory"/>
</dbReference>
<accession>A0ABP8J1P0</accession>
<dbReference type="SUPFAM" id="SSF49464">
    <property type="entry name" value="Carboxypeptidase regulatory domain-like"/>
    <property type="match status" value="1"/>
</dbReference>
<reference evidence="2" key="1">
    <citation type="journal article" date="2019" name="Int. J. Syst. Evol. Microbiol.">
        <title>The Global Catalogue of Microorganisms (GCM) 10K type strain sequencing project: providing services to taxonomists for standard genome sequencing and annotation.</title>
        <authorList>
            <consortium name="The Broad Institute Genomics Platform"/>
            <consortium name="The Broad Institute Genome Sequencing Center for Infectious Disease"/>
            <person name="Wu L."/>
            <person name="Ma J."/>
        </authorList>
    </citation>
    <scope>NUCLEOTIDE SEQUENCE [LARGE SCALE GENOMIC DNA]</scope>
    <source>
        <strain evidence="2">JCM 17924</strain>
    </source>
</reference>
<dbReference type="Gene3D" id="2.60.40.1120">
    <property type="entry name" value="Carboxypeptidase-like, regulatory domain"/>
    <property type="match status" value="1"/>
</dbReference>
<keyword evidence="2" id="KW-1185">Reference proteome</keyword>
<proteinExistence type="predicted"/>
<organism evidence="1 2">
    <name type="scientific">Hymenobacter koreensis</name>
    <dbReference type="NCBI Taxonomy" id="1084523"/>
    <lineage>
        <taxon>Bacteria</taxon>
        <taxon>Pseudomonadati</taxon>
        <taxon>Bacteroidota</taxon>
        <taxon>Cytophagia</taxon>
        <taxon>Cytophagales</taxon>
        <taxon>Hymenobacteraceae</taxon>
        <taxon>Hymenobacter</taxon>
    </lineage>
</organism>
<comment type="caution">
    <text evidence="1">The sequence shown here is derived from an EMBL/GenBank/DDBJ whole genome shotgun (WGS) entry which is preliminary data.</text>
</comment>
<gene>
    <name evidence="1" type="ORF">GCM10023186_24520</name>
</gene>
<protein>
    <recommendedName>
        <fullName evidence="3">Carboxypeptidase regulatory-like domain-containing protein</fullName>
    </recommendedName>
</protein>
<dbReference type="EMBL" id="BAABHA010000007">
    <property type="protein sequence ID" value="GAA4383413.1"/>
    <property type="molecule type" value="Genomic_DNA"/>
</dbReference>
<dbReference type="Pfam" id="PF13620">
    <property type="entry name" value="CarboxypepD_reg"/>
    <property type="match status" value="1"/>
</dbReference>
<sequence>MVDVMITAVLRRYYLLIVLLSSLMALTACGDKPSVQPKPEFPTSTALSGVVLDENQRPVAGAQVQAGTQTTTSSATGTFSFSDAPITEGRCVVRVTKTGFFDSVVGLRPQQGAPRMQVTLAALGTPLTFVAGAGATLNVPGGVRITLPANGLVLNGIRYTGSAQAYVRYISPTDPQLPRLMPGGDLAALNATNNPQTLITYGAVRVELEAHGEPLQIAPGNTAELRFPAAGATEARIPLWHFDTSAGLWKEEGSATRTGTEYVGNVSHFSAWNLDMSADQAFIRGRLVDCAGTPQVGLTLRVGQTEALTDDQGYFGTAVPSGSATTVSTSWPPNAGAGQQIAAAPALTRGTVHELGQITACLPAVKGRLVDCNAQPVTGVVRLVNGAGAMLSVAIVGSDGRFSLIGPAGVATQVEAFLTNGGTTRQAAQLPTSATTSDLGDMRVCSGNAGGTLLMSFTLDGDGRTNELIELRDAPHYYDRPKAYRSSGSTAVVMGRSTQTFYNTAALQIPGTGVGTFQSGPGGLTSSLGMGINGPTSAIYYETNTGATLDFVITQYDAVGGRIKGTFSGTLRKRVGSGPLTATTVTVRNGTFDFPRVADQ</sequence>
<dbReference type="Proteomes" id="UP001500454">
    <property type="component" value="Unassembled WGS sequence"/>
</dbReference>
<evidence type="ECO:0000313" key="2">
    <source>
        <dbReference type="Proteomes" id="UP001500454"/>
    </source>
</evidence>